<dbReference type="RefSeq" id="WP_050726684.1">
    <property type="nucleotide sequence ID" value="NZ_CP012332.1"/>
</dbReference>
<evidence type="ECO:0000256" key="2">
    <source>
        <dbReference type="ARBA" id="ARBA00004756"/>
    </source>
</evidence>
<evidence type="ECO:0000256" key="6">
    <source>
        <dbReference type="ARBA" id="ARBA00022679"/>
    </source>
</evidence>
<evidence type="ECO:0000256" key="8">
    <source>
        <dbReference type="HAMAP-Rule" id="MF_00056"/>
    </source>
</evidence>
<dbReference type="EC" id="2.5.1.55" evidence="8"/>
<dbReference type="GO" id="GO:0005737">
    <property type="term" value="C:cytoplasm"/>
    <property type="evidence" value="ECO:0007669"/>
    <property type="project" value="UniProtKB-SubCell"/>
</dbReference>
<protein>
    <recommendedName>
        <fullName evidence="8">2-dehydro-3-deoxyphosphooctonate aldolase</fullName>
        <ecNumber evidence="8">2.5.1.55</ecNumber>
    </recommendedName>
    <alternativeName>
        <fullName evidence="8">3-deoxy-D-manno-octulosonic acid 8-phosphate synthase</fullName>
    </alternativeName>
    <alternativeName>
        <fullName evidence="8">KDO-8-phosphate synthase</fullName>
        <shortName evidence="8">KDO 8-P synthase</shortName>
        <shortName evidence="8">KDOPS</shortName>
    </alternativeName>
    <alternativeName>
        <fullName evidence="8">Phospho-2-dehydro-3-deoxyoctonate aldolase</fullName>
    </alternativeName>
</protein>
<reference evidence="10 11" key="1">
    <citation type="submission" date="2015-08" db="EMBL/GenBank/DDBJ databases">
        <authorList>
            <person name="Babu N.S."/>
            <person name="Beckwith C.J."/>
            <person name="Beseler K.G."/>
            <person name="Brison A."/>
            <person name="Carone J.V."/>
            <person name="Caskin T.P."/>
            <person name="Diamond M."/>
            <person name="Durham M.E."/>
            <person name="Foxe J.M."/>
            <person name="Go M."/>
            <person name="Henderson B.A."/>
            <person name="Jones I.B."/>
            <person name="McGettigan J.A."/>
            <person name="Micheletti S.J."/>
            <person name="Nasrallah M.E."/>
            <person name="Ortiz D."/>
            <person name="Piller C.R."/>
            <person name="Privatt S.R."/>
            <person name="Schneider S.L."/>
            <person name="Sharp S."/>
            <person name="Smith T.C."/>
            <person name="Stanton J.D."/>
            <person name="Ullery H.E."/>
            <person name="Wilson R.J."/>
            <person name="Serrano M.G."/>
            <person name="Buck G."/>
            <person name="Lee V."/>
            <person name="Wang Y."/>
            <person name="Carvalho R."/>
            <person name="Voegtly L."/>
            <person name="Shi R."/>
            <person name="Duckworth R."/>
            <person name="Johnson A."/>
            <person name="Loviza R."/>
            <person name="Walstead R."/>
            <person name="Shah Z."/>
            <person name="Kiflezghi M."/>
            <person name="Wade K."/>
            <person name="Ball S.L."/>
            <person name="Bradley K.W."/>
            <person name="Asai D.J."/>
            <person name="Bowman C.A."/>
            <person name="Russell D.A."/>
            <person name="Pope W.H."/>
            <person name="Jacobs-Sera D."/>
            <person name="Hendrix R.W."/>
            <person name="Hatfull G.F."/>
        </authorList>
    </citation>
    <scope>NUCLEOTIDE SEQUENCE [LARGE SCALE GENOMIC DNA]</scope>
    <source>
        <strain evidence="10 11">DSM 27710</strain>
    </source>
</reference>
<evidence type="ECO:0000313" key="11">
    <source>
        <dbReference type="Proteomes" id="UP000055590"/>
    </source>
</evidence>
<dbReference type="InterPro" id="IPR006269">
    <property type="entry name" value="KDO8P_synthase"/>
</dbReference>
<evidence type="ECO:0000313" key="10">
    <source>
        <dbReference type="EMBL" id="AKU92530.1"/>
    </source>
</evidence>
<dbReference type="GO" id="GO:0019294">
    <property type="term" value="P:keto-3-deoxy-D-manno-octulosonic acid biosynthetic process"/>
    <property type="evidence" value="ECO:0007669"/>
    <property type="project" value="UniProtKB-UniRule"/>
</dbReference>
<dbReference type="Proteomes" id="UP000055590">
    <property type="component" value="Chromosome"/>
</dbReference>
<evidence type="ECO:0000256" key="4">
    <source>
        <dbReference type="ARBA" id="ARBA00010499"/>
    </source>
</evidence>
<dbReference type="PANTHER" id="PTHR21057">
    <property type="entry name" value="PHOSPHO-2-DEHYDRO-3-DEOXYHEPTONATE ALDOLASE"/>
    <property type="match status" value="1"/>
</dbReference>
<proteinExistence type="inferred from homology"/>
<name>A0A0K1PG86_9BACT</name>
<dbReference type="EMBL" id="CP012332">
    <property type="protein sequence ID" value="AKU92530.1"/>
    <property type="molecule type" value="Genomic_DNA"/>
</dbReference>
<dbReference type="InterPro" id="IPR013785">
    <property type="entry name" value="Aldolase_TIM"/>
</dbReference>
<dbReference type="Gene3D" id="3.20.20.70">
    <property type="entry name" value="Aldolase class I"/>
    <property type="match status" value="1"/>
</dbReference>
<dbReference type="PATRIC" id="fig|1391653.3.peg.3041"/>
<dbReference type="HAMAP" id="MF_00056">
    <property type="entry name" value="KDO8P_synth"/>
    <property type="match status" value="1"/>
</dbReference>
<organism evidence="10 11">
    <name type="scientific">Vulgatibacter incomptus</name>
    <dbReference type="NCBI Taxonomy" id="1391653"/>
    <lineage>
        <taxon>Bacteria</taxon>
        <taxon>Pseudomonadati</taxon>
        <taxon>Myxococcota</taxon>
        <taxon>Myxococcia</taxon>
        <taxon>Myxococcales</taxon>
        <taxon>Cystobacterineae</taxon>
        <taxon>Vulgatibacteraceae</taxon>
        <taxon>Vulgatibacter</taxon>
    </lineage>
</organism>
<comment type="pathway">
    <text evidence="2">Bacterial outer membrane biogenesis; lipopolysaccharide biosynthesis.</text>
</comment>
<evidence type="ECO:0000256" key="3">
    <source>
        <dbReference type="ARBA" id="ARBA00004845"/>
    </source>
</evidence>
<dbReference type="KEGG" id="vin:AKJ08_2917"/>
<evidence type="ECO:0000256" key="5">
    <source>
        <dbReference type="ARBA" id="ARBA00022490"/>
    </source>
</evidence>
<sequence>MIRCKIREDVVLGDGQKLVLVVGPDVVETEEQVMATAREVKRVSEKHGLPAVFKCSFDKANRTSLKSYRGPGLDEALSLFAKVKAETGLPLVTDVHETWQAARAAEVVDLLQVPAFLCRQTDLLVACAKTGRAVQVKKGQMVAPKDMRHAVGKLRESGCTEIFLTERGATFGYNNLVVDMRSLPLMRDIGVPVCMDATHAVQLPSAAGGSSGGERRFVAGLARAATAIGIDALFLEIHPDPDNALCDGPNSLDFAGFDELVGQVVAIRRALGQP</sequence>
<evidence type="ECO:0000256" key="1">
    <source>
        <dbReference type="ARBA" id="ARBA00004496"/>
    </source>
</evidence>
<dbReference type="STRING" id="1391653.AKJ08_2917"/>
<dbReference type="InterPro" id="IPR006218">
    <property type="entry name" value="DAHP1/KDSA"/>
</dbReference>
<dbReference type="GO" id="GO:0008676">
    <property type="term" value="F:3-deoxy-8-phosphooctulonate synthase activity"/>
    <property type="evidence" value="ECO:0007669"/>
    <property type="project" value="UniProtKB-UniRule"/>
</dbReference>
<dbReference type="UniPathway" id="UPA00357">
    <property type="reaction ID" value="UER00474"/>
</dbReference>
<evidence type="ECO:0000259" key="9">
    <source>
        <dbReference type="Pfam" id="PF00793"/>
    </source>
</evidence>
<dbReference type="AlphaFoldDB" id="A0A0K1PG86"/>
<gene>
    <name evidence="8" type="primary">kdsA</name>
    <name evidence="10" type="ORF">AKJ08_2917</name>
</gene>
<dbReference type="Pfam" id="PF00793">
    <property type="entry name" value="DAHP_synth_1"/>
    <property type="match status" value="1"/>
</dbReference>
<dbReference type="NCBIfam" id="TIGR01362">
    <property type="entry name" value="KDO8P_synth"/>
    <property type="match status" value="1"/>
</dbReference>
<dbReference type="OrthoDB" id="9802281at2"/>
<keyword evidence="5 8" id="KW-0963">Cytoplasm</keyword>
<keyword evidence="11" id="KW-1185">Reference proteome</keyword>
<dbReference type="SUPFAM" id="SSF51569">
    <property type="entry name" value="Aldolase"/>
    <property type="match status" value="1"/>
</dbReference>
<dbReference type="NCBIfam" id="NF003543">
    <property type="entry name" value="PRK05198.1"/>
    <property type="match status" value="1"/>
</dbReference>
<keyword evidence="8" id="KW-0448">Lipopolysaccharide biosynthesis</keyword>
<evidence type="ECO:0000256" key="7">
    <source>
        <dbReference type="ARBA" id="ARBA00049112"/>
    </source>
</evidence>
<comment type="subcellular location">
    <subcellularLocation>
        <location evidence="1 8">Cytoplasm</location>
    </subcellularLocation>
</comment>
<comment type="pathway">
    <text evidence="3 8">Carbohydrate biosynthesis; 3-deoxy-D-manno-octulosonate biosynthesis; 3-deoxy-D-manno-octulosonate from D-ribulose 5-phosphate: step 2/3.</text>
</comment>
<dbReference type="UniPathway" id="UPA00030"/>
<keyword evidence="6 8" id="KW-0808">Transferase</keyword>
<comment type="similarity">
    <text evidence="4 8">Belongs to the KdsA family.</text>
</comment>
<comment type="catalytic activity">
    <reaction evidence="7 8">
        <text>D-arabinose 5-phosphate + phosphoenolpyruvate + H2O = 3-deoxy-alpha-D-manno-2-octulosonate-8-phosphate + phosphate</text>
        <dbReference type="Rhea" id="RHEA:14053"/>
        <dbReference type="ChEBI" id="CHEBI:15377"/>
        <dbReference type="ChEBI" id="CHEBI:43474"/>
        <dbReference type="ChEBI" id="CHEBI:57693"/>
        <dbReference type="ChEBI" id="CHEBI:58702"/>
        <dbReference type="ChEBI" id="CHEBI:85985"/>
        <dbReference type="EC" id="2.5.1.55"/>
    </reaction>
</comment>
<feature type="domain" description="DAHP synthetase I/KDSA" evidence="9">
    <location>
        <begin position="5"/>
        <end position="259"/>
    </location>
</feature>
<accession>A0A0K1PG86</accession>